<evidence type="ECO:0000313" key="4">
    <source>
        <dbReference type="EMBL" id="EFR54741.1"/>
    </source>
</evidence>
<evidence type="ECO:0000256" key="2">
    <source>
        <dbReference type="SAM" id="SignalP"/>
    </source>
</evidence>
<dbReference type="EMBL" id="EQ973215">
    <property type="protein sequence ID" value="EFR54741.1"/>
    <property type="molecule type" value="Genomic_DNA"/>
</dbReference>
<evidence type="ECO:0000256" key="1">
    <source>
        <dbReference type="ARBA" id="ARBA00022729"/>
    </source>
</evidence>
<reference evidence="4 5" key="1">
    <citation type="submission" date="2008-12" db="EMBL/GenBank/DDBJ databases">
        <title>Annotation of Bacteroides fragilis strain 3_1_12.</title>
        <authorList>
            <consortium name="The Broad Institute Genome Sequencing Platform"/>
            <person name="Ward D."/>
            <person name="Young S.K."/>
            <person name="Kodira C.D."/>
            <person name="Zeng Q."/>
            <person name="Koehrsen M."/>
            <person name="Alvarado L."/>
            <person name="Berlin A."/>
            <person name="Borenstein D."/>
            <person name="Chen Z."/>
            <person name="Engels R."/>
            <person name="Freedman E."/>
            <person name="Gellesch M."/>
            <person name="Goldberg J."/>
            <person name="Griggs A."/>
            <person name="Gujja S."/>
            <person name="Heiman D."/>
            <person name="Hepburn T."/>
            <person name="Howarth C."/>
            <person name="Jen D."/>
            <person name="Larson L."/>
            <person name="Lewis B."/>
            <person name="Mehta T."/>
            <person name="Park D."/>
            <person name="Pearson M."/>
            <person name="Roberts A."/>
            <person name="Saif S."/>
            <person name="Shea T."/>
            <person name="Shenoy N."/>
            <person name="Sisk P."/>
            <person name="Stolte C."/>
            <person name="Sykes S."/>
            <person name="Walk T."/>
            <person name="White J."/>
            <person name="Yandava C."/>
            <person name="Allen-Vercoe E."/>
            <person name="Strauss J."/>
            <person name="Ambrose C."/>
            <person name="Lander E."/>
            <person name="Nusbaum C."/>
            <person name="Galagan J."/>
            <person name="Birren B."/>
        </authorList>
    </citation>
    <scope>NUCLEOTIDE SEQUENCE [LARGE SCALE GENOMIC DNA]</scope>
    <source>
        <strain evidence="4 5">3_1_12</strain>
    </source>
</reference>
<dbReference type="PANTHER" id="PTHR43405">
    <property type="entry name" value="GLYCOSYL HYDROLASE DIGH"/>
    <property type="match status" value="1"/>
</dbReference>
<evidence type="ECO:0000259" key="3">
    <source>
        <dbReference type="Pfam" id="PF02638"/>
    </source>
</evidence>
<accession>A0ABN0BPB5</accession>
<feature type="chain" id="PRO_5045039845" description="Glycosyl hydrolase-like 10 domain-containing protein" evidence="2">
    <location>
        <begin position="25"/>
        <end position="506"/>
    </location>
</feature>
<dbReference type="PANTHER" id="PTHR43405:SF1">
    <property type="entry name" value="GLYCOSYL HYDROLASE DIGH"/>
    <property type="match status" value="1"/>
</dbReference>
<dbReference type="Gene3D" id="3.20.20.80">
    <property type="entry name" value="Glycosidases"/>
    <property type="match status" value="1"/>
</dbReference>
<dbReference type="InterPro" id="IPR017853">
    <property type="entry name" value="GH"/>
</dbReference>
<keyword evidence="5" id="KW-1185">Reference proteome</keyword>
<feature type="signal peptide" evidence="2">
    <location>
        <begin position="1"/>
        <end position="24"/>
    </location>
</feature>
<protein>
    <recommendedName>
        <fullName evidence="3">Glycosyl hydrolase-like 10 domain-containing protein</fullName>
    </recommendedName>
</protein>
<dbReference type="SUPFAM" id="SSF51445">
    <property type="entry name" value="(Trans)glycosidases"/>
    <property type="match status" value="1"/>
</dbReference>
<dbReference type="InterPro" id="IPR052177">
    <property type="entry name" value="Divisome_Glycosyl_Hydrolase"/>
</dbReference>
<dbReference type="Proteomes" id="UP000005101">
    <property type="component" value="Unassembled WGS sequence"/>
</dbReference>
<feature type="domain" description="Glycosyl hydrolase-like 10" evidence="3">
    <location>
        <begin position="36"/>
        <end position="336"/>
    </location>
</feature>
<dbReference type="Pfam" id="PF02638">
    <property type="entry name" value="GHL10"/>
    <property type="match status" value="1"/>
</dbReference>
<name>A0ABN0BPB5_BACFG</name>
<organism evidence="4 5">
    <name type="scientific">Bacteroides fragilis 3_1_12</name>
    <dbReference type="NCBI Taxonomy" id="457424"/>
    <lineage>
        <taxon>Bacteria</taxon>
        <taxon>Pseudomonadati</taxon>
        <taxon>Bacteroidota</taxon>
        <taxon>Bacteroidia</taxon>
        <taxon>Bacteroidales</taxon>
        <taxon>Bacteroidaceae</taxon>
        <taxon>Bacteroides</taxon>
    </lineage>
</organism>
<evidence type="ECO:0000313" key="5">
    <source>
        <dbReference type="Proteomes" id="UP000005101"/>
    </source>
</evidence>
<dbReference type="InterPro" id="IPR003790">
    <property type="entry name" value="GHL10"/>
</dbReference>
<keyword evidence="1 2" id="KW-0732">Signal</keyword>
<proteinExistence type="predicted"/>
<sequence>MKPIMNLRKLILLLALFLATGVGAQIQQQSPYPKREFRGAWIQAVNGQFRGIPTEKLKQTLIDQLNSLQGAGINAIIFQVRPEADALYASQLEPWSRFLTGVQGQAPSPYWDPMQFMIDECHKRGMEFHAWINPYRVKTSLKSELAANHLYNIHPEWFVTYNNQLYFDPALPESRRHICMVVADIVSRYDVDAIHMDDYFYPYPAKGVDFPDDASFARYGGGFTNRADWRRSNVNILIQKIHETIRGLKPWVKFGISPFGIYRNEKNDPLGSKTNGLQNYDDLYADVLLWARNGWVDYNIPQIYWQIGHPAADYETLVKWWAKNTENRPLFIGQSVMNTVQNADPKNPSINQLPRKMALERAYQTIGGSCQWPASAVVENAGKYRDALVQEYHKYPALVPVFDFMDDKAPGKVRKVKKVWTEDGYMLFWTAPKAKDEMDRAVQYVVYRFDGKEKVNIDDASHIVAITRNNFYKLPYDDGKTKYRYVVTALDRLHNESKSVSKKVKL</sequence>
<gene>
    <name evidence="4" type="ORF">BFAG_03439</name>
</gene>